<dbReference type="GO" id="GO:0042802">
    <property type="term" value="F:identical protein binding"/>
    <property type="evidence" value="ECO:0007669"/>
    <property type="project" value="TreeGrafter"/>
</dbReference>
<dbReference type="EMBL" id="PFOB01000020">
    <property type="protein sequence ID" value="PIZ63489.1"/>
    <property type="molecule type" value="Genomic_DNA"/>
</dbReference>
<sequence length="267" mass="30055">MSATPYAELLHKGERLNVYRPDVVILPTPEEVGRYAAQIVQEQIETKPDSIITYPTGSSPVEMNKRLVQAGLDWSRIRIKNLDEYWRIDPRHPASYDAVMRRQIIDYINILPQNWEIPNGMAEDPDEEAARFEQVFKEFGPVNLAILGIGPKRTCHMGFNERGSQLDSRTRYMLLDPETRDANAPYFANPNDMPAGAITQGVATILEAERIILLALGEHKAEGIYRTLVGEIGSDAPASFLRYHPQVTFILDQGAASMLSPEFRSSI</sequence>
<dbReference type="PANTHER" id="PTHR11280">
    <property type="entry name" value="GLUCOSAMINE-6-PHOSPHATE ISOMERASE"/>
    <property type="match status" value="1"/>
</dbReference>
<dbReference type="Proteomes" id="UP000228503">
    <property type="component" value="Unassembled WGS sequence"/>
</dbReference>
<dbReference type="GO" id="GO:0006046">
    <property type="term" value="P:N-acetylglucosamine catabolic process"/>
    <property type="evidence" value="ECO:0007669"/>
    <property type="project" value="TreeGrafter"/>
</dbReference>
<reference evidence="4" key="1">
    <citation type="submission" date="2017-09" db="EMBL/GenBank/DDBJ databases">
        <title>Depth-based differentiation of microbial function through sediment-hosted aquifers and enrichment of novel symbionts in the deep terrestrial subsurface.</title>
        <authorList>
            <person name="Probst A.J."/>
            <person name="Ladd B."/>
            <person name="Jarett J.K."/>
            <person name="Geller-Mcgrath D.E."/>
            <person name="Sieber C.M.K."/>
            <person name="Emerson J.B."/>
            <person name="Anantharaman K."/>
            <person name="Thomas B.C."/>
            <person name="Malmstrom R."/>
            <person name="Stieglmeier M."/>
            <person name="Klingl A."/>
            <person name="Woyke T."/>
            <person name="Ryan C.M."/>
            <person name="Banfield J.F."/>
        </authorList>
    </citation>
    <scope>NUCLEOTIDE SEQUENCE [LARGE SCALE GENOMIC DNA]</scope>
</reference>
<dbReference type="GO" id="GO:0005975">
    <property type="term" value="P:carbohydrate metabolic process"/>
    <property type="evidence" value="ECO:0007669"/>
    <property type="project" value="InterPro"/>
</dbReference>
<evidence type="ECO:0000313" key="3">
    <source>
        <dbReference type="EMBL" id="PIZ63489.1"/>
    </source>
</evidence>
<dbReference type="GO" id="GO:0004342">
    <property type="term" value="F:glucosamine-6-phosphate deaminase activity"/>
    <property type="evidence" value="ECO:0007669"/>
    <property type="project" value="InterPro"/>
</dbReference>
<organism evidence="3 4">
    <name type="scientific">Candidatus Roizmanbacteria bacterium CG_4_10_14_0_2_um_filter_39_13</name>
    <dbReference type="NCBI Taxonomy" id="1974825"/>
    <lineage>
        <taxon>Bacteria</taxon>
        <taxon>Candidatus Roizmaniibacteriota</taxon>
    </lineage>
</organism>
<dbReference type="GO" id="GO:0019262">
    <property type="term" value="P:N-acetylneuraminate catabolic process"/>
    <property type="evidence" value="ECO:0007669"/>
    <property type="project" value="TreeGrafter"/>
</dbReference>
<dbReference type="InterPro" id="IPR004547">
    <property type="entry name" value="Glucosamine6P_isomerase"/>
</dbReference>
<dbReference type="GO" id="GO:0006043">
    <property type="term" value="P:glucosamine catabolic process"/>
    <property type="evidence" value="ECO:0007669"/>
    <property type="project" value="TreeGrafter"/>
</dbReference>
<dbReference type="SUPFAM" id="SSF100950">
    <property type="entry name" value="NagB/RpiA/CoA transferase-like"/>
    <property type="match status" value="1"/>
</dbReference>
<keyword evidence="1" id="KW-0378">Hydrolase</keyword>
<accession>A0A2M7U091</accession>
<dbReference type="Gene3D" id="3.40.50.1360">
    <property type="match status" value="1"/>
</dbReference>
<dbReference type="InterPro" id="IPR006148">
    <property type="entry name" value="Glc/Gal-6P_isomerase"/>
</dbReference>
<name>A0A2M7U091_9BACT</name>
<dbReference type="InterPro" id="IPR037171">
    <property type="entry name" value="NagB/RpiA_transferase-like"/>
</dbReference>
<evidence type="ECO:0000313" key="4">
    <source>
        <dbReference type="Proteomes" id="UP000228503"/>
    </source>
</evidence>
<evidence type="ECO:0000256" key="1">
    <source>
        <dbReference type="ARBA" id="ARBA00022801"/>
    </source>
</evidence>
<dbReference type="Pfam" id="PF01182">
    <property type="entry name" value="Glucosamine_iso"/>
    <property type="match status" value="1"/>
</dbReference>
<evidence type="ECO:0000259" key="2">
    <source>
        <dbReference type="Pfam" id="PF01182"/>
    </source>
</evidence>
<dbReference type="CDD" id="cd01399">
    <property type="entry name" value="GlcN6P_deaminase"/>
    <property type="match status" value="1"/>
</dbReference>
<gene>
    <name evidence="3" type="ORF">COY16_01930</name>
</gene>
<dbReference type="GO" id="GO:0005737">
    <property type="term" value="C:cytoplasm"/>
    <property type="evidence" value="ECO:0007669"/>
    <property type="project" value="TreeGrafter"/>
</dbReference>
<dbReference type="AlphaFoldDB" id="A0A2M7U091"/>
<feature type="domain" description="Glucosamine/galactosamine-6-phosphate isomerase" evidence="2">
    <location>
        <begin position="31"/>
        <end position="242"/>
    </location>
</feature>
<comment type="caution">
    <text evidence="3">The sequence shown here is derived from an EMBL/GenBank/DDBJ whole genome shotgun (WGS) entry which is preliminary data.</text>
</comment>
<proteinExistence type="predicted"/>
<dbReference type="PANTHER" id="PTHR11280:SF5">
    <property type="entry name" value="GLUCOSAMINE-6-PHOSPHATE ISOMERASE"/>
    <property type="match status" value="1"/>
</dbReference>
<protein>
    <submittedName>
        <fullName evidence="3">Glucosamine-6-phosphate deaminase</fullName>
    </submittedName>
</protein>